<dbReference type="PANTHER" id="PTHR11575">
    <property type="entry name" value="5'-NUCLEOTIDASE-RELATED"/>
    <property type="match status" value="1"/>
</dbReference>
<feature type="compositionally biased region" description="Basic residues" evidence="1">
    <location>
        <begin position="504"/>
        <end position="514"/>
    </location>
</feature>
<evidence type="ECO:0000313" key="4">
    <source>
        <dbReference type="EMBL" id="EUC30132.1"/>
    </source>
</evidence>
<dbReference type="InterPro" id="IPR041823">
    <property type="entry name" value="YHR202W_N"/>
</dbReference>
<dbReference type="GO" id="GO:0016787">
    <property type="term" value="F:hydrolase activity"/>
    <property type="evidence" value="ECO:0007669"/>
    <property type="project" value="InterPro"/>
</dbReference>
<dbReference type="Pfam" id="PF21953">
    <property type="entry name" value="NadN_nucleosid_C"/>
    <property type="match status" value="1"/>
</dbReference>
<evidence type="ECO:0000313" key="5">
    <source>
        <dbReference type="Proteomes" id="UP000053841"/>
    </source>
</evidence>
<sequence>MQPDAQNATTTPKGPLEWGQINFLHTTDTHGWLEGHIKEQNYGADWGDYVSFTKHMRQKARKLGVDLLLVDTGDLHDGAGLSDATTPNGRVSNVIFENVDYDILTIGNHELYVTEIAYETFSGFAKAYGDRYITSNVQIINPATSQFEYIGAQYRYFTTEQGLRIMAFGVLFDFTGHSNVSKVIKAADMVKEKWFQQAVNFSKPIDLFVVAGHNPVRTNVSSSTMGTVFKAIRSIKKDVPIQFFGGHTHIRDFVVYDAKATGLESGRYCETLGWLAMSGIKCSSCKAPNNPKGVPNPSRVASSQVTIDKSTFNTPVRYARRYLDWNRNTFAYHAEGSQPYTSFSTPEGLKVSSEITSARTKLNLTNLYGCAPETYCQYCKPFLAEGNIFKLLQTALATAVVNETRKDIPRLIIINTGSVRFDLAQGPFTYDDSFIVSPFKDAFQYIPNVPYKQASQVIDILNAGPFQKKKRNLETSDFAFSPVLADRDTCIDPPLTHNYEGRTRRSKQGGRLIRRQSTSPTPGYTTNDDFGTDGDDTMHSPIPNYPQPNDLQANASFPLDGSMPNSVDLIFLDFIADYIVNALNEPQVGGNFSLDQVEYYIDETFTTNSYLPAYAKIAWQKNVPNCPVGKGIGAS</sequence>
<evidence type="ECO:0000259" key="3">
    <source>
        <dbReference type="Pfam" id="PF21953"/>
    </source>
</evidence>
<dbReference type="InterPro" id="IPR053828">
    <property type="entry name" value="Nucleosidase_C"/>
</dbReference>
<name>W6XRP8_COCC2</name>
<dbReference type="InterPro" id="IPR006179">
    <property type="entry name" value="5_nucleotidase/apyrase"/>
</dbReference>
<dbReference type="GO" id="GO:0005576">
    <property type="term" value="C:extracellular region"/>
    <property type="evidence" value="ECO:0007669"/>
    <property type="project" value="UniProtKB-ARBA"/>
</dbReference>
<dbReference type="GeneID" id="19143069"/>
<dbReference type="Proteomes" id="UP000053841">
    <property type="component" value="Unassembled WGS sequence"/>
</dbReference>
<dbReference type="eggNOG" id="KOG4419">
    <property type="taxonomic scope" value="Eukaryota"/>
</dbReference>
<dbReference type="CDD" id="cd07407">
    <property type="entry name" value="MPP_YHR202W_N"/>
    <property type="match status" value="1"/>
</dbReference>
<dbReference type="OrthoDB" id="7722975at2759"/>
<dbReference type="InterPro" id="IPR029052">
    <property type="entry name" value="Metallo-depent_PP-like"/>
</dbReference>
<proteinExistence type="predicted"/>
<dbReference type="InterPro" id="IPR014485">
    <property type="entry name" value="Pesterase_C1039"/>
</dbReference>
<feature type="region of interest" description="Disordered" evidence="1">
    <location>
        <begin position="491"/>
        <end position="557"/>
    </location>
</feature>
<dbReference type="AlphaFoldDB" id="W6XRP8"/>
<dbReference type="PANTHER" id="PTHR11575:SF22">
    <property type="entry name" value="ADL392WP"/>
    <property type="match status" value="1"/>
</dbReference>
<evidence type="ECO:0000256" key="1">
    <source>
        <dbReference type="SAM" id="MobiDB-lite"/>
    </source>
</evidence>
<accession>W6XRP8</accession>
<dbReference type="RefSeq" id="XP_007715586.1">
    <property type="nucleotide sequence ID" value="XM_007717396.1"/>
</dbReference>
<dbReference type="SUPFAM" id="SSF56300">
    <property type="entry name" value="Metallo-dependent phosphatases"/>
    <property type="match status" value="1"/>
</dbReference>
<dbReference type="KEGG" id="bze:COCCADRAFT_104735"/>
<gene>
    <name evidence="4" type="ORF">COCCADRAFT_104735</name>
</gene>
<keyword evidence="5" id="KW-1185">Reference proteome</keyword>
<dbReference type="GO" id="GO:0005829">
    <property type="term" value="C:cytosol"/>
    <property type="evidence" value="ECO:0007669"/>
    <property type="project" value="TreeGrafter"/>
</dbReference>
<organism evidence="4 5">
    <name type="scientific">Cochliobolus carbonum (strain 26-R-13)</name>
    <name type="common">Maize leaf spot fungus</name>
    <name type="synonym">Bipolaris zeicola</name>
    <dbReference type="NCBI Taxonomy" id="930089"/>
    <lineage>
        <taxon>Eukaryota</taxon>
        <taxon>Fungi</taxon>
        <taxon>Dikarya</taxon>
        <taxon>Ascomycota</taxon>
        <taxon>Pezizomycotina</taxon>
        <taxon>Dothideomycetes</taxon>
        <taxon>Pleosporomycetidae</taxon>
        <taxon>Pleosporales</taxon>
        <taxon>Pleosporineae</taxon>
        <taxon>Pleosporaceae</taxon>
        <taxon>Bipolaris</taxon>
    </lineage>
</organism>
<evidence type="ECO:0000259" key="2">
    <source>
        <dbReference type="Pfam" id="PF00149"/>
    </source>
</evidence>
<dbReference type="Pfam" id="PF00149">
    <property type="entry name" value="Metallophos"/>
    <property type="match status" value="1"/>
</dbReference>
<protein>
    <submittedName>
        <fullName evidence="4">Uncharacterized protein</fullName>
    </submittedName>
</protein>
<reference evidence="4 5" key="1">
    <citation type="journal article" date="2013" name="PLoS Genet.">
        <title>Comparative genome structure, secondary metabolite, and effector coding capacity across Cochliobolus pathogens.</title>
        <authorList>
            <person name="Condon B.J."/>
            <person name="Leng Y."/>
            <person name="Wu D."/>
            <person name="Bushley K.E."/>
            <person name="Ohm R.A."/>
            <person name="Otillar R."/>
            <person name="Martin J."/>
            <person name="Schackwitz W."/>
            <person name="Grimwood J."/>
            <person name="MohdZainudin N."/>
            <person name="Xue C."/>
            <person name="Wang R."/>
            <person name="Manning V.A."/>
            <person name="Dhillon B."/>
            <person name="Tu Z.J."/>
            <person name="Steffenson B.J."/>
            <person name="Salamov A."/>
            <person name="Sun H."/>
            <person name="Lowry S."/>
            <person name="LaButti K."/>
            <person name="Han J."/>
            <person name="Copeland A."/>
            <person name="Lindquist E."/>
            <person name="Barry K."/>
            <person name="Schmutz J."/>
            <person name="Baker S.E."/>
            <person name="Ciuffetti L.M."/>
            <person name="Grigoriev I.V."/>
            <person name="Zhong S."/>
            <person name="Turgeon B.G."/>
        </authorList>
    </citation>
    <scope>NUCLEOTIDE SEQUENCE [LARGE SCALE GENOMIC DNA]</scope>
    <source>
        <strain evidence="4 5">26-R-13</strain>
    </source>
</reference>
<dbReference type="PIRSF" id="PIRSF017316">
    <property type="entry name" value="Pesterase_C1039"/>
    <property type="match status" value="1"/>
</dbReference>
<dbReference type="SUPFAM" id="SSF55816">
    <property type="entry name" value="5'-nucleotidase (syn. UDP-sugar hydrolase), C-terminal domain"/>
    <property type="match status" value="1"/>
</dbReference>
<feature type="domain" description="Calcineurin-like phosphoesterase" evidence="2">
    <location>
        <begin position="22"/>
        <end position="250"/>
    </location>
</feature>
<dbReference type="FunFam" id="3.60.21.10:FF:000043">
    <property type="entry name" value="Ser/Thr protein phosphatase family"/>
    <property type="match status" value="1"/>
</dbReference>
<feature type="domain" description="Putative 5'-nucleotidase C-terminal" evidence="3">
    <location>
        <begin position="374"/>
        <end position="580"/>
    </location>
</feature>
<dbReference type="InterPro" id="IPR004843">
    <property type="entry name" value="Calcineurin-like_PHP"/>
</dbReference>
<dbReference type="STRING" id="930089.W6XRP8"/>
<dbReference type="GO" id="GO:0009166">
    <property type="term" value="P:nucleotide catabolic process"/>
    <property type="evidence" value="ECO:0007669"/>
    <property type="project" value="InterPro"/>
</dbReference>
<dbReference type="EMBL" id="KI964714">
    <property type="protein sequence ID" value="EUC30132.1"/>
    <property type="molecule type" value="Genomic_DNA"/>
</dbReference>
<dbReference type="InterPro" id="IPR036907">
    <property type="entry name" value="5'-Nucleotdase_C_sf"/>
</dbReference>
<dbReference type="Gene3D" id="3.90.780.10">
    <property type="entry name" value="5'-Nucleotidase, C-terminal domain"/>
    <property type="match status" value="2"/>
</dbReference>
<dbReference type="Gene3D" id="3.60.21.10">
    <property type="match status" value="1"/>
</dbReference>
<dbReference type="HOGENOM" id="CLU_019028_0_0_1"/>